<dbReference type="AlphaFoldDB" id="A0A1Q4HA54"/>
<name>A0A1Q4HA54_9MYCO</name>
<dbReference type="EMBL" id="MIJD01000380">
    <property type="protein sequence ID" value="OPE47222.1"/>
    <property type="molecule type" value="Genomic_DNA"/>
</dbReference>
<gene>
    <name evidence="2" type="ORF">BV510_25335</name>
    <name evidence="3" type="ORF">CRI78_16535</name>
</gene>
<reference evidence="2 4" key="1">
    <citation type="submission" date="2016-09" db="EMBL/GenBank/DDBJ databases">
        <title>genome sequences of unsequenced Mycobacteria.</title>
        <authorList>
            <person name="Greninger A.L."/>
            <person name="Jerome K.R."/>
            <person name="Mcnair B."/>
            <person name="Wallis C."/>
            <person name="Fang F."/>
        </authorList>
    </citation>
    <scope>NUCLEOTIDE SEQUENCE [LARGE SCALE GENOMIC DNA]</scope>
    <source>
        <strain evidence="2 4">BM1</strain>
    </source>
</reference>
<feature type="region of interest" description="Disordered" evidence="1">
    <location>
        <begin position="20"/>
        <end position="68"/>
    </location>
</feature>
<feature type="compositionally biased region" description="Acidic residues" evidence="1">
    <location>
        <begin position="44"/>
        <end position="68"/>
    </location>
</feature>
<accession>A0A1Q4HA54</accession>
<reference evidence="3 5" key="2">
    <citation type="submission" date="2017-10" db="EMBL/GenBank/DDBJ databases">
        <title>The new phylogeny of genus Mycobacterium.</title>
        <authorList>
            <person name="Tortoli E."/>
            <person name="Trovato A."/>
            <person name="Cirillo D.M."/>
        </authorList>
    </citation>
    <scope>NUCLEOTIDE SEQUENCE [LARGE SCALE GENOMIC DNA]</scope>
    <source>
        <strain evidence="3 5">IP141170001</strain>
    </source>
</reference>
<sequence length="68" mass="7260">MTSQDVPDDVPAADAAEQFRQASEVVPDEEAPNLGSVGPPMEAPEADWQEQDEDAAAGFDADDADRRD</sequence>
<comment type="caution">
    <text evidence="3">The sequence shown here is derived from an EMBL/GenBank/DDBJ whole genome shotgun (WGS) entry which is preliminary data.</text>
</comment>
<dbReference type="Proteomes" id="UP000220340">
    <property type="component" value="Unassembled WGS sequence"/>
</dbReference>
<dbReference type="EMBL" id="PDCR01000020">
    <property type="protein sequence ID" value="PEG53466.1"/>
    <property type="molecule type" value="Genomic_DNA"/>
</dbReference>
<keyword evidence="5" id="KW-1185">Reference proteome</keyword>
<evidence type="ECO:0000313" key="5">
    <source>
        <dbReference type="Proteomes" id="UP000220340"/>
    </source>
</evidence>
<evidence type="ECO:0000256" key="1">
    <source>
        <dbReference type="SAM" id="MobiDB-lite"/>
    </source>
</evidence>
<protein>
    <submittedName>
        <fullName evidence="3">Uncharacterized protein</fullName>
    </submittedName>
</protein>
<evidence type="ECO:0000313" key="2">
    <source>
        <dbReference type="EMBL" id="OPE47222.1"/>
    </source>
</evidence>
<proteinExistence type="predicted"/>
<evidence type="ECO:0000313" key="3">
    <source>
        <dbReference type="EMBL" id="PEG53466.1"/>
    </source>
</evidence>
<organism evidence="3 5">
    <name type="scientific">Mycolicibacterium diernhoferi</name>
    <dbReference type="NCBI Taxonomy" id="1801"/>
    <lineage>
        <taxon>Bacteria</taxon>
        <taxon>Bacillati</taxon>
        <taxon>Actinomycetota</taxon>
        <taxon>Actinomycetes</taxon>
        <taxon>Mycobacteriales</taxon>
        <taxon>Mycobacteriaceae</taxon>
        <taxon>Mycolicibacterium</taxon>
    </lineage>
</organism>
<dbReference type="Proteomes" id="UP000191039">
    <property type="component" value="Unassembled WGS sequence"/>
</dbReference>
<evidence type="ECO:0000313" key="4">
    <source>
        <dbReference type="Proteomes" id="UP000191039"/>
    </source>
</evidence>
<dbReference type="STRING" id="1801.BRW64_17810"/>
<dbReference type="RefSeq" id="WP_073857630.1">
    <property type="nucleotide sequence ID" value="NZ_BAAATC010000011.1"/>
</dbReference>